<evidence type="ECO:0000313" key="2">
    <source>
        <dbReference type="EMBL" id="CCC82025.1"/>
    </source>
</evidence>
<dbReference type="KEGG" id="ttn:TTX_1393"/>
<proteinExistence type="predicted"/>
<dbReference type="eggNOG" id="arCOG04811">
    <property type="taxonomic scope" value="Archaea"/>
</dbReference>
<keyword evidence="1" id="KW-1133">Transmembrane helix</keyword>
<feature type="transmembrane region" description="Helical" evidence="1">
    <location>
        <begin position="190"/>
        <end position="208"/>
    </location>
</feature>
<dbReference type="PaxDb" id="768679-TTX_1393"/>
<feature type="transmembrane region" description="Helical" evidence="1">
    <location>
        <begin position="110"/>
        <end position="138"/>
    </location>
</feature>
<evidence type="ECO:0000256" key="1">
    <source>
        <dbReference type="SAM" id="Phobius"/>
    </source>
</evidence>
<dbReference type="AlphaFoldDB" id="G4RKD0"/>
<reference evidence="2 3" key="1">
    <citation type="journal article" date="2011" name="PLoS ONE">
        <title>The complete genome sequence of Thermoproteus tenax: a physiologically versatile member of the Crenarchaeota.</title>
        <authorList>
            <person name="Siebers B."/>
            <person name="Zaparty M."/>
            <person name="Raddatz G."/>
            <person name="Tjaden B."/>
            <person name="Albers S.V."/>
            <person name="Bell S.D."/>
            <person name="Blombach F."/>
            <person name="Kletzin A."/>
            <person name="Kyrpides N."/>
            <person name="Lanz C."/>
            <person name="Plagens A."/>
            <person name="Rampp M."/>
            <person name="Rosinus A."/>
            <person name="von Jan M."/>
            <person name="Makarova K.S."/>
            <person name="Klenk H.P."/>
            <person name="Schuster S.C."/>
            <person name="Hensel R."/>
        </authorList>
    </citation>
    <scope>NUCLEOTIDE SEQUENCE [LARGE SCALE GENOMIC DNA]</scope>
    <source>
        <strain evidence="3">ATCC 35583 / DSM 2078 / JCM 9277 / NBRC 100435 / Kra 1</strain>
    </source>
</reference>
<organism evidence="2 3">
    <name type="scientific">Thermoproteus tenax (strain ATCC 35583 / DSM 2078 / JCM 9277 / NBRC 100435 / Kra 1)</name>
    <dbReference type="NCBI Taxonomy" id="768679"/>
    <lineage>
        <taxon>Archaea</taxon>
        <taxon>Thermoproteota</taxon>
        <taxon>Thermoprotei</taxon>
        <taxon>Thermoproteales</taxon>
        <taxon>Thermoproteaceae</taxon>
        <taxon>Thermoproteus</taxon>
    </lineage>
</organism>
<dbReference type="EMBL" id="FN869859">
    <property type="protein sequence ID" value="CCC82025.1"/>
    <property type="molecule type" value="Genomic_DNA"/>
</dbReference>
<dbReference type="HOGENOM" id="CLU_1313186_0_0_2"/>
<dbReference type="STRING" id="768679.TTX_1393"/>
<dbReference type="PATRIC" id="fig|768679.9.peg.1411"/>
<name>G4RKD0_THETK</name>
<keyword evidence="3" id="KW-1185">Reference proteome</keyword>
<keyword evidence="1" id="KW-0472">Membrane</keyword>
<dbReference type="Proteomes" id="UP000002654">
    <property type="component" value="Chromosome"/>
</dbReference>
<accession>G4RKD0</accession>
<sequence length="209" mass="22015">MAVKNLQSGAHDRAPRLAWPRPLPLARAIGGGRGWAPGGAGAPAGASCQGYLAFDSPRGVRLCLSASPLALPRKICLRLKGRASVCGVSGKPSPKGHLITLRRKPIKIKFLSWGMFTITEILALVVPFIFGLLIGVLIRRLIGVALVLFAILILAVALGYLSPSAAISILQSLGYTAYQAAEKLGVLKSMIPFSSLTFIIGLIIGLLIK</sequence>
<feature type="transmembrane region" description="Helical" evidence="1">
    <location>
        <begin position="145"/>
        <end position="170"/>
    </location>
</feature>
<evidence type="ECO:0000313" key="3">
    <source>
        <dbReference type="Proteomes" id="UP000002654"/>
    </source>
</evidence>
<gene>
    <name evidence="2" type="ordered locus">TTX_1393</name>
</gene>
<protein>
    <submittedName>
        <fullName evidence="2">Uncharacterized protein</fullName>
    </submittedName>
</protein>
<keyword evidence="1" id="KW-0812">Transmembrane</keyword>